<sequence>MKGIYMALLNIEKNLVGVDQGFDELILPLLDSTGFSVAYFQILNDHNTGKLVVDDLVELRRWSTGLLNIQGRTINEVDGTVHIIGKHEAYANIPMQLTTRAPNTQGIPKWCRNYLVAPTGRRFVALDIGSAEPRALAGVADDEKLRMAISEGLYESVGNSLLEHTGIVIPRKLVKVLLLGFLYGQSSKGVANTLSEMKLTNELTREVFLALQSLFLKSRSLLEQVSKMQVAFLQGRPSKIDVSDKRPNQRRSYLASSIIAALVKRWATRLIELNPEIWIHEIPRDALWLSIPESETDETVLNQGILALKQAINDCKFQFPIDEHIMTIKNFGGQE</sequence>
<feature type="domain" description="DNA-directed DNA polymerase family A palm" evidence="1">
    <location>
        <begin position="111"/>
        <end position="295"/>
    </location>
</feature>
<dbReference type="SMART" id="SM00482">
    <property type="entry name" value="POLAc"/>
    <property type="match status" value="1"/>
</dbReference>
<protein>
    <recommendedName>
        <fullName evidence="1">DNA-directed DNA polymerase family A palm domain-containing protein</fullName>
    </recommendedName>
</protein>
<name>A0ABX9IB00_9LACO</name>
<keyword evidence="3" id="KW-1185">Reference proteome</keyword>
<dbReference type="PRINTS" id="PR00868">
    <property type="entry name" value="DNAPOLI"/>
</dbReference>
<dbReference type="Proteomes" id="UP000254492">
    <property type="component" value="Unassembled WGS sequence"/>
</dbReference>
<comment type="caution">
    <text evidence="2">The sequence shown here is derived from an EMBL/GenBank/DDBJ whole genome shotgun (WGS) entry which is preliminary data.</text>
</comment>
<organism evidence="2 3">
    <name type="scientific">Weissella thailandensis</name>
    <dbReference type="NCBI Taxonomy" id="89061"/>
    <lineage>
        <taxon>Bacteria</taxon>
        <taxon>Bacillati</taxon>
        <taxon>Bacillota</taxon>
        <taxon>Bacilli</taxon>
        <taxon>Lactobacillales</taxon>
        <taxon>Lactobacillaceae</taxon>
        <taxon>Weissella</taxon>
    </lineage>
</organism>
<dbReference type="EMBL" id="QRAY01000001">
    <property type="protein sequence ID" value="RDS60476.1"/>
    <property type="molecule type" value="Genomic_DNA"/>
</dbReference>
<reference evidence="2 3" key="1">
    <citation type="submission" date="2018-07" db="EMBL/GenBank/DDBJ databases">
        <title>Genome-based reclassification of Weissella jogaejeotgali as Weissella thailandensis.</title>
        <authorList>
            <person name="Chun J."/>
            <person name="Kim B.-Y."/>
            <person name="Kwak M.-J."/>
        </authorList>
    </citation>
    <scope>NUCLEOTIDE SEQUENCE [LARGE SCALE GENOMIC DNA]</scope>
    <source>
        <strain evidence="2 3">KCTC 3751</strain>
    </source>
</reference>
<accession>A0ABX9IB00</accession>
<evidence type="ECO:0000313" key="2">
    <source>
        <dbReference type="EMBL" id="RDS60476.1"/>
    </source>
</evidence>
<proteinExistence type="predicted"/>
<dbReference type="Gene3D" id="1.10.150.20">
    <property type="entry name" value="5' to 3' exonuclease, C-terminal subdomain"/>
    <property type="match status" value="1"/>
</dbReference>
<evidence type="ECO:0000259" key="1">
    <source>
        <dbReference type="SMART" id="SM00482"/>
    </source>
</evidence>
<dbReference type="SUPFAM" id="SSF56672">
    <property type="entry name" value="DNA/RNA polymerases"/>
    <property type="match status" value="1"/>
</dbReference>
<gene>
    <name evidence="2" type="ORF">DWV05_00805</name>
</gene>
<dbReference type="InterPro" id="IPR002298">
    <property type="entry name" value="DNA_polymerase_A"/>
</dbReference>
<dbReference type="InterPro" id="IPR001098">
    <property type="entry name" value="DNA-dir_DNA_pol_A_palm_dom"/>
</dbReference>
<dbReference type="InterPro" id="IPR043502">
    <property type="entry name" value="DNA/RNA_pol_sf"/>
</dbReference>
<evidence type="ECO:0000313" key="3">
    <source>
        <dbReference type="Proteomes" id="UP000254492"/>
    </source>
</evidence>
<dbReference type="Gene3D" id="3.30.70.370">
    <property type="match status" value="1"/>
</dbReference>